<comment type="catalytic activity">
    <reaction evidence="22">
        <text>L-seryl-[protein] + ATP = O-phospho-L-seryl-[protein] + ADP + H(+)</text>
        <dbReference type="Rhea" id="RHEA:17989"/>
        <dbReference type="Rhea" id="RHEA-COMP:9863"/>
        <dbReference type="Rhea" id="RHEA-COMP:11604"/>
        <dbReference type="ChEBI" id="CHEBI:15378"/>
        <dbReference type="ChEBI" id="CHEBI:29999"/>
        <dbReference type="ChEBI" id="CHEBI:30616"/>
        <dbReference type="ChEBI" id="CHEBI:83421"/>
        <dbReference type="ChEBI" id="CHEBI:456216"/>
        <dbReference type="EC" id="2.7.11.1"/>
    </reaction>
</comment>
<dbReference type="InterPro" id="IPR017441">
    <property type="entry name" value="Protein_kinase_ATP_BS"/>
</dbReference>
<feature type="transmembrane region" description="Helical" evidence="27">
    <location>
        <begin position="664"/>
        <end position="686"/>
    </location>
</feature>
<accession>A0A2I0W9J7</accession>
<name>A0A2I0W9J7_9ASPA</name>
<gene>
    <name evidence="30" type="ORF">MA16_Dca006333</name>
</gene>
<keyword evidence="7" id="KW-0723">Serine/threonine-protein kinase</keyword>
<evidence type="ECO:0000313" key="31">
    <source>
        <dbReference type="Proteomes" id="UP000233837"/>
    </source>
</evidence>
<evidence type="ECO:0000256" key="22">
    <source>
        <dbReference type="ARBA" id="ARBA00048679"/>
    </source>
</evidence>
<evidence type="ECO:0000256" key="9">
    <source>
        <dbReference type="ARBA" id="ARBA00022614"/>
    </source>
</evidence>
<evidence type="ECO:0000256" key="3">
    <source>
        <dbReference type="ARBA" id="ARBA00004479"/>
    </source>
</evidence>
<keyword evidence="8" id="KW-0597">Phosphoprotein</keyword>
<comment type="function">
    <text evidence="24">The processed protein kinase Xa21 chain released by protein cleavage after X.oryzae pv. oryzae protein Ax21 detection translocates into the nucleus where it can bind and regulate WRKY62, a transcription factor. Confers resistance to the bacterial pathogen X.oryzae pv. oryzae (Xoo).</text>
</comment>
<evidence type="ECO:0000256" key="17">
    <source>
        <dbReference type="ARBA" id="ARBA00022989"/>
    </source>
</evidence>
<keyword evidence="9" id="KW-0433">Leucine-rich repeat</keyword>
<dbReference type="PROSITE" id="PS00107">
    <property type="entry name" value="PROTEIN_KINASE_ATP"/>
    <property type="match status" value="1"/>
</dbReference>
<dbReference type="EC" id="2.7.11.1" evidence="5"/>
<dbReference type="SUPFAM" id="SSF52058">
    <property type="entry name" value="L domain-like"/>
    <property type="match status" value="1"/>
</dbReference>
<evidence type="ECO:0000256" key="18">
    <source>
        <dbReference type="ARBA" id="ARBA00023136"/>
    </source>
</evidence>
<evidence type="ECO:0000256" key="24">
    <source>
        <dbReference type="ARBA" id="ARBA00056628"/>
    </source>
</evidence>
<dbReference type="PRINTS" id="PR00019">
    <property type="entry name" value="LEURICHRPT"/>
</dbReference>
<evidence type="ECO:0000256" key="19">
    <source>
        <dbReference type="ARBA" id="ARBA00023170"/>
    </source>
</evidence>
<evidence type="ECO:0000259" key="29">
    <source>
        <dbReference type="PROSITE" id="PS50011"/>
    </source>
</evidence>
<dbReference type="PANTHER" id="PTHR27008:SF499">
    <property type="entry name" value="OS06G0581500 PROTEIN"/>
    <property type="match status" value="1"/>
</dbReference>
<evidence type="ECO:0000256" key="8">
    <source>
        <dbReference type="ARBA" id="ARBA00022553"/>
    </source>
</evidence>
<keyword evidence="10" id="KW-0808">Transferase</keyword>
<dbReference type="InterPro" id="IPR003591">
    <property type="entry name" value="Leu-rich_rpt_typical-subtyp"/>
</dbReference>
<dbReference type="FunFam" id="3.80.10.10:FF:000288">
    <property type="entry name" value="LRR receptor-like serine/threonine-protein kinase EFR"/>
    <property type="match status" value="1"/>
</dbReference>
<dbReference type="Pfam" id="PF23598">
    <property type="entry name" value="LRR_14"/>
    <property type="match status" value="1"/>
</dbReference>
<evidence type="ECO:0000256" key="14">
    <source>
        <dbReference type="ARBA" id="ARBA00022741"/>
    </source>
</evidence>
<dbReference type="Proteomes" id="UP000233837">
    <property type="component" value="Unassembled WGS sequence"/>
</dbReference>
<evidence type="ECO:0000256" key="7">
    <source>
        <dbReference type="ARBA" id="ARBA00022527"/>
    </source>
</evidence>
<dbReference type="InterPro" id="IPR013210">
    <property type="entry name" value="LRR_N_plant-typ"/>
</dbReference>
<keyword evidence="13" id="KW-0677">Repeat</keyword>
<reference evidence="30 31" key="2">
    <citation type="journal article" date="2017" name="Nature">
        <title>The Apostasia genome and the evolution of orchids.</title>
        <authorList>
            <person name="Zhang G.Q."/>
            <person name="Liu K.W."/>
            <person name="Li Z."/>
            <person name="Lohaus R."/>
            <person name="Hsiao Y.Y."/>
            <person name="Niu S.C."/>
            <person name="Wang J.Y."/>
            <person name="Lin Y.C."/>
            <person name="Xu Q."/>
            <person name="Chen L.J."/>
            <person name="Yoshida K."/>
            <person name="Fujiwara S."/>
            <person name="Wang Z.W."/>
            <person name="Zhang Y.Q."/>
            <person name="Mitsuda N."/>
            <person name="Wang M."/>
            <person name="Liu G.H."/>
            <person name="Pecoraro L."/>
            <person name="Huang H.X."/>
            <person name="Xiao X.J."/>
            <person name="Lin M."/>
            <person name="Wu X.Y."/>
            <person name="Wu W.L."/>
            <person name="Chen Y.Y."/>
            <person name="Chang S.B."/>
            <person name="Sakamoto S."/>
            <person name="Ohme-Takagi M."/>
            <person name="Yagi M."/>
            <person name="Zeng S.J."/>
            <person name="Shen C.Y."/>
            <person name="Yeh C.M."/>
            <person name="Luo Y.B."/>
            <person name="Tsai W.C."/>
            <person name="Van de Peer Y."/>
            <person name="Liu Z.J."/>
        </authorList>
    </citation>
    <scope>NUCLEOTIDE SEQUENCE [LARGE SCALE GENOMIC DNA]</scope>
    <source>
        <tissue evidence="30">The whole plant</tissue>
    </source>
</reference>
<evidence type="ECO:0000256" key="27">
    <source>
        <dbReference type="SAM" id="Phobius"/>
    </source>
</evidence>
<dbReference type="SMART" id="SM00365">
    <property type="entry name" value="LRR_SD22"/>
    <property type="match status" value="4"/>
</dbReference>
<dbReference type="OrthoDB" id="676979at2759"/>
<evidence type="ECO:0000256" key="20">
    <source>
        <dbReference type="ARBA" id="ARBA00023180"/>
    </source>
</evidence>
<feature type="domain" description="Protein kinase" evidence="29">
    <location>
        <begin position="722"/>
        <end position="1019"/>
    </location>
</feature>
<dbReference type="InterPro" id="IPR055414">
    <property type="entry name" value="LRR_R13L4/SHOC2-like"/>
</dbReference>
<evidence type="ECO:0000256" key="13">
    <source>
        <dbReference type="ARBA" id="ARBA00022737"/>
    </source>
</evidence>
<evidence type="ECO:0000256" key="11">
    <source>
        <dbReference type="ARBA" id="ARBA00022692"/>
    </source>
</evidence>
<dbReference type="PANTHER" id="PTHR27008">
    <property type="entry name" value="OS04G0122200 PROTEIN"/>
    <property type="match status" value="1"/>
</dbReference>
<evidence type="ECO:0000256" key="10">
    <source>
        <dbReference type="ARBA" id="ARBA00022679"/>
    </source>
</evidence>
<keyword evidence="12 28" id="KW-0732">Signal</keyword>
<dbReference type="GO" id="GO:0005886">
    <property type="term" value="C:plasma membrane"/>
    <property type="evidence" value="ECO:0007669"/>
    <property type="project" value="UniProtKB-SubCell"/>
</dbReference>
<keyword evidence="17 27" id="KW-1133">Transmembrane helix</keyword>
<dbReference type="SUPFAM" id="SSF52047">
    <property type="entry name" value="RNI-like"/>
    <property type="match status" value="1"/>
</dbReference>
<dbReference type="Pfam" id="PF13855">
    <property type="entry name" value="LRR_8"/>
    <property type="match status" value="1"/>
</dbReference>
<dbReference type="Pfam" id="PF00560">
    <property type="entry name" value="LRR_1"/>
    <property type="match status" value="5"/>
</dbReference>
<dbReference type="PROSITE" id="PS50011">
    <property type="entry name" value="PROTEIN_KINASE_DOM"/>
    <property type="match status" value="1"/>
</dbReference>
<evidence type="ECO:0000256" key="4">
    <source>
        <dbReference type="ARBA" id="ARBA00008684"/>
    </source>
</evidence>
<keyword evidence="14 26" id="KW-0547">Nucleotide-binding</keyword>
<keyword evidence="16 26" id="KW-0067">ATP-binding</keyword>
<evidence type="ECO:0000256" key="15">
    <source>
        <dbReference type="ARBA" id="ARBA00022777"/>
    </source>
</evidence>
<evidence type="ECO:0000256" key="16">
    <source>
        <dbReference type="ARBA" id="ARBA00022840"/>
    </source>
</evidence>
<comment type="catalytic activity">
    <reaction evidence="21">
        <text>L-threonyl-[protein] + ATP = O-phospho-L-threonyl-[protein] + ADP + H(+)</text>
        <dbReference type="Rhea" id="RHEA:46608"/>
        <dbReference type="Rhea" id="RHEA-COMP:11060"/>
        <dbReference type="Rhea" id="RHEA-COMP:11605"/>
        <dbReference type="ChEBI" id="CHEBI:15378"/>
        <dbReference type="ChEBI" id="CHEBI:30013"/>
        <dbReference type="ChEBI" id="CHEBI:30616"/>
        <dbReference type="ChEBI" id="CHEBI:61977"/>
        <dbReference type="ChEBI" id="CHEBI:456216"/>
        <dbReference type="EC" id="2.7.11.1"/>
    </reaction>
</comment>
<dbReference type="FunFam" id="1.10.510.10:FF:000358">
    <property type="entry name" value="Putative leucine-rich repeat receptor-like serine/threonine-protein kinase"/>
    <property type="match status" value="1"/>
</dbReference>
<keyword evidence="20" id="KW-0325">Glycoprotein</keyword>
<keyword evidence="18 27" id="KW-0472">Membrane</keyword>
<keyword evidence="6" id="KW-1003">Cell membrane</keyword>
<dbReference type="InterPro" id="IPR032675">
    <property type="entry name" value="LRR_dom_sf"/>
</dbReference>
<evidence type="ECO:0000256" key="21">
    <source>
        <dbReference type="ARBA" id="ARBA00047899"/>
    </source>
</evidence>
<dbReference type="FunFam" id="3.30.200.20:FF:000432">
    <property type="entry name" value="LRR receptor-like serine/threonine-protein kinase EFR"/>
    <property type="match status" value="1"/>
</dbReference>
<feature type="chain" id="PRO_5014123789" description="Receptor kinase-like protein Xa21" evidence="28">
    <location>
        <begin position="29"/>
        <end position="1032"/>
    </location>
</feature>
<dbReference type="SMART" id="SM00369">
    <property type="entry name" value="LRR_TYP"/>
    <property type="match status" value="8"/>
</dbReference>
<feature type="signal peptide" evidence="28">
    <location>
        <begin position="1"/>
        <end position="28"/>
    </location>
</feature>
<evidence type="ECO:0000256" key="5">
    <source>
        <dbReference type="ARBA" id="ARBA00012513"/>
    </source>
</evidence>
<keyword evidence="31" id="KW-1185">Reference proteome</keyword>
<evidence type="ECO:0000256" key="2">
    <source>
        <dbReference type="ARBA" id="ARBA00004389"/>
    </source>
</evidence>
<protein>
    <recommendedName>
        <fullName evidence="25">Receptor kinase-like protein Xa21</fullName>
        <ecNumber evidence="5">2.7.11.1</ecNumber>
    </recommendedName>
</protein>
<comment type="subcellular location">
    <subcellularLocation>
        <location evidence="1">Cell membrane</location>
        <topology evidence="1">Single-pass membrane protein</topology>
    </subcellularLocation>
    <subcellularLocation>
        <location evidence="2">Endoplasmic reticulum membrane</location>
        <topology evidence="2">Single-pass membrane protein</topology>
    </subcellularLocation>
    <subcellularLocation>
        <location evidence="3">Membrane</location>
        <topology evidence="3">Single-pass type I membrane protein</topology>
    </subcellularLocation>
</comment>
<evidence type="ECO:0000256" key="23">
    <source>
        <dbReference type="ARBA" id="ARBA00054320"/>
    </source>
</evidence>
<keyword evidence="11 27" id="KW-0812">Transmembrane</keyword>
<dbReference type="Pfam" id="PF00069">
    <property type="entry name" value="Pkinase"/>
    <property type="match status" value="1"/>
</dbReference>
<comment type="similarity">
    <text evidence="4">Belongs to the protein kinase superfamily. Ser/Thr protein kinase family.</text>
</comment>
<comment type="function">
    <text evidence="23">Receptor kinase that detects X.oryzae pv. oryzae protein Ax21 to promote innate immunity. Following X.oryzae pv. oryzae protein Ax21 detection, undergoes cleavage, releasing the processed protein kinase Xa21 chain.</text>
</comment>
<evidence type="ECO:0000313" key="30">
    <source>
        <dbReference type="EMBL" id="PKU72333.1"/>
    </source>
</evidence>
<dbReference type="FunFam" id="3.80.10.10:FF:000095">
    <property type="entry name" value="LRR receptor-like serine/threonine-protein kinase GSO1"/>
    <property type="match status" value="1"/>
</dbReference>
<dbReference type="GO" id="GO:0005524">
    <property type="term" value="F:ATP binding"/>
    <property type="evidence" value="ECO:0007669"/>
    <property type="project" value="UniProtKB-UniRule"/>
</dbReference>
<dbReference type="InterPro" id="IPR000719">
    <property type="entry name" value="Prot_kinase_dom"/>
</dbReference>
<keyword evidence="19 30" id="KW-0675">Receptor</keyword>
<feature type="binding site" evidence="26">
    <location>
        <position position="751"/>
    </location>
    <ligand>
        <name>ATP</name>
        <dbReference type="ChEBI" id="CHEBI:30616"/>
    </ligand>
</feature>
<evidence type="ECO:0000256" key="25">
    <source>
        <dbReference type="ARBA" id="ARBA00072040"/>
    </source>
</evidence>
<dbReference type="SUPFAM" id="SSF56112">
    <property type="entry name" value="Protein kinase-like (PK-like)"/>
    <property type="match status" value="1"/>
</dbReference>
<dbReference type="InterPro" id="IPR051809">
    <property type="entry name" value="Plant_receptor-like_S/T_kinase"/>
</dbReference>
<evidence type="ECO:0000256" key="28">
    <source>
        <dbReference type="SAM" id="SignalP"/>
    </source>
</evidence>
<organism evidence="30 31">
    <name type="scientific">Dendrobium catenatum</name>
    <dbReference type="NCBI Taxonomy" id="906689"/>
    <lineage>
        <taxon>Eukaryota</taxon>
        <taxon>Viridiplantae</taxon>
        <taxon>Streptophyta</taxon>
        <taxon>Embryophyta</taxon>
        <taxon>Tracheophyta</taxon>
        <taxon>Spermatophyta</taxon>
        <taxon>Magnoliopsida</taxon>
        <taxon>Liliopsida</taxon>
        <taxon>Asparagales</taxon>
        <taxon>Orchidaceae</taxon>
        <taxon>Epidendroideae</taxon>
        <taxon>Malaxideae</taxon>
        <taxon>Dendrobiinae</taxon>
        <taxon>Dendrobium</taxon>
    </lineage>
</organism>
<dbReference type="Gene3D" id="3.30.200.20">
    <property type="entry name" value="Phosphorylase Kinase, domain 1"/>
    <property type="match status" value="1"/>
</dbReference>
<dbReference type="PROSITE" id="PS51450">
    <property type="entry name" value="LRR"/>
    <property type="match status" value="1"/>
</dbReference>
<dbReference type="InterPro" id="IPR008271">
    <property type="entry name" value="Ser/Thr_kinase_AS"/>
</dbReference>
<dbReference type="InterPro" id="IPR001611">
    <property type="entry name" value="Leu-rich_rpt"/>
</dbReference>
<evidence type="ECO:0000256" key="1">
    <source>
        <dbReference type="ARBA" id="ARBA00004162"/>
    </source>
</evidence>
<reference evidence="30 31" key="1">
    <citation type="journal article" date="2016" name="Sci. Rep.">
        <title>The Dendrobium catenatum Lindl. genome sequence provides insights into polysaccharide synthase, floral development and adaptive evolution.</title>
        <authorList>
            <person name="Zhang G.Q."/>
            <person name="Xu Q."/>
            <person name="Bian C."/>
            <person name="Tsai W.C."/>
            <person name="Yeh C.M."/>
            <person name="Liu K.W."/>
            <person name="Yoshida K."/>
            <person name="Zhang L.S."/>
            <person name="Chang S.B."/>
            <person name="Chen F."/>
            <person name="Shi Y."/>
            <person name="Su Y.Y."/>
            <person name="Zhang Y.Q."/>
            <person name="Chen L.J."/>
            <person name="Yin Y."/>
            <person name="Lin M."/>
            <person name="Huang H."/>
            <person name="Deng H."/>
            <person name="Wang Z.W."/>
            <person name="Zhu S.L."/>
            <person name="Zhao X."/>
            <person name="Deng C."/>
            <person name="Niu S.C."/>
            <person name="Huang J."/>
            <person name="Wang M."/>
            <person name="Liu G.H."/>
            <person name="Yang H.J."/>
            <person name="Xiao X.J."/>
            <person name="Hsiao Y.Y."/>
            <person name="Wu W.L."/>
            <person name="Chen Y.Y."/>
            <person name="Mitsuda N."/>
            <person name="Ohme-Takagi M."/>
            <person name="Luo Y.B."/>
            <person name="Van de Peer Y."/>
            <person name="Liu Z.J."/>
        </authorList>
    </citation>
    <scope>NUCLEOTIDE SEQUENCE [LARGE SCALE GENOMIC DNA]</scope>
    <source>
        <tissue evidence="30">The whole plant</tissue>
    </source>
</reference>
<proteinExistence type="inferred from homology"/>
<evidence type="ECO:0000256" key="12">
    <source>
        <dbReference type="ARBA" id="ARBA00022729"/>
    </source>
</evidence>
<dbReference type="InterPro" id="IPR011009">
    <property type="entry name" value="Kinase-like_dom_sf"/>
</dbReference>
<dbReference type="PROSITE" id="PS00108">
    <property type="entry name" value="PROTEIN_KINASE_ST"/>
    <property type="match status" value="1"/>
</dbReference>
<evidence type="ECO:0000256" key="26">
    <source>
        <dbReference type="PROSITE-ProRule" id="PRU10141"/>
    </source>
</evidence>
<dbReference type="GO" id="GO:0005789">
    <property type="term" value="C:endoplasmic reticulum membrane"/>
    <property type="evidence" value="ECO:0007669"/>
    <property type="project" value="UniProtKB-SubCell"/>
</dbReference>
<dbReference type="Gene3D" id="3.80.10.10">
    <property type="entry name" value="Ribonuclease Inhibitor"/>
    <property type="match status" value="3"/>
</dbReference>
<keyword evidence="15 30" id="KW-0418">Kinase</keyword>
<dbReference type="Pfam" id="PF08263">
    <property type="entry name" value="LRRNT_2"/>
    <property type="match status" value="1"/>
</dbReference>
<dbReference type="GO" id="GO:0004674">
    <property type="term" value="F:protein serine/threonine kinase activity"/>
    <property type="evidence" value="ECO:0007669"/>
    <property type="project" value="UniProtKB-KW"/>
</dbReference>
<sequence length="1032" mass="115026">MEKFCIISINLLIIIFSLVCLSPKQLSAFGDNNTDFESLISFKHQLLKYQSSTVSRAIFMSSWNDTNKHFCSWEGVLCGRKHSNRVTALDLSSSGLLGPLPPSIVNLTFLERLDLSNNSLYGEIPPNLISNLNRLKYLNLSFNSFHGDISVILITNSSMLQVLELSNNQLKGKIPPLISSISRLNFFGLNNNGITGKVPPSIGNLSFLENLYVLNNHLEGSIPLEIGGLRKLKNLNMAENNLLGNIPSSLYNLSSLLRISLTNNHLSGGISANIAQAFPDLEIFFIAENHFIGSLDQVLQNVTSLVRLDVSLNNFSGVIPPDLGRMHELIYLNMQYNEFKASDAQDWRFLDSLTNCTSLEILALYSNNLGGMLPKSITNLSTELQVLTLGFNHILGSIPYELDRYKNLIAFGMEGNLLKGPIPESIGKLGRLQSLSFSNNRLTGIIPYSLGNLTNLNSLDLGLNQLTGVIPTSIQNLQILTNLDLHHNNLSGLVPRELFLIPSFSNYLNLSYNSFNGSLPLEVGQLVNLISLDFSNNEFSGEIPKSLGRCQMLLKLYMKYNFFHGSIPISLGNIKSLEKLDISHNNLSGPIPQFLQNRVSLKYLNLSFNNLEGEVPNEGIFANNSLEISLIGNEKLCGGIPKLHLPKCINRSSSIKNTHHLIKIIVPIFSGVVMLLVLLLCYILLYRKQKQSSRRKNSLVSSLNTPFPRISYAKLAKATNGFSNSYLVGYGRYGSVYKATLRDYQAIVAIKVFKLEVHGAFKSFTSECDALRSIRHRNLIKVLTSCSSIDHQGRDFKALIFEFMPKGNLDMWLHQEYEIDGDVVLSLEKRLNIMIDIADALEYLHHSCEPSIIHCDIKPSNILLDDNMIAHVGDFGLSRIFSEDVSMSSQDYSNKNEIKGTIGYIAPEYGGGVLPSSSADVYSFGIIQLEMLIGKRPTDDIFKDGLNIHNYVKMAFPHRINNIIDLKMFTEEQRHTISNFQSINKCLISLAEVALSCSASLPEERPSMRDVAMKLHAIRVSYLQCNGSSEFS</sequence>
<dbReference type="AlphaFoldDB" id="A0A2I0W9J7"/>
<dbReference type="Gene3D" id="1.10.510.10">
    <property type="entry name" value="Transferase(Phosphotransferase) domain 1"/>
    <property type="match status" value="1"/>
</dbReference>
<dbReference type="SMART" id="SM00220">
    <property type="entry name" value="S_TKc"/>
    <property type="match status" value="1"/>
</dbReference>
<evidence type="ECO:0000256" key="6">
    <source>
        <dbReference type="ARBA" id="ARBA00022475"/>
    </source>
</evidence>
<dbReference type="EMBL" id="KZ502842">
    <property type="protein sequence ID" value="PKU72333.1"/>
    <property type="molecule type" value="Genomic_DNA"/>
</dbReference>